<proteinExistence type="predicted"/>
<dbReference type="EMBL" id="BGPR01009124">
    <property type="protein sequence ID" value="GBN38122.1"/>
    <property type="molecule type" value="Genomic_DNA"/>
</dbReference>
<accession>A0A4Y2NGU2</accession>
<evidence type="ECO:0008006" key="3">
    <source>
        <dbReference type="Google" id="ProtNLM"/>
    </source>
</evidence>
<dbReference type="Proteomes" id="UP000499080">
    <property type="component" value="Unassembled WGS sequence"/>
</dbReference>
<dbReference type="AlphaFoldDB" id="A0A4Y2NGU2"/>
<organism evidence="1 2">
    <name type="scientific">Araneus ventricosus</name>
    <name type="common">Orbweaver spider</name>
    <name type="synonym">Epeira ventricosa</name>
    <dbReference type="NCBI Taxonomy" id="182803"/>
    <lineage>
        <taxon>Eukaryota</taxon>
        <taxon>Metazoa</taxon>
        <taxon>Ecdysozoa</taxon>
        <taxon>Arthropoda</taxon>
        <taxon>Chelicerata</taxon>
        <taxon>Arachnida</taxon>
        <taxon>Araneae</taxon>
        <taxon>Araneomorphae</taxon>
        <taxon>Entelegynae</taxon>
        <taxon>Araneoidea</taxon>
        <taxon>Araneidae</taxon>
        <taxon>Araneus</taxon>
    </lineage>
</organism>
<comment type="caution">
    <text evidence="1">The sequence shown here is derived from an EMBL/GenBank/DDBJ whole genome shotgun (WGS) entry which is preliminary data.</text>
</comment>
<gene>
    <name evidence="1" type="ORF">AVEN_224030_1</name>
</gene>
<dbReference type="OrthoDB" id="5876815at2759"/>
<evidence type="ECO:0000313" key="1">
    <source>
        <dbReference type="EMBL" id="GBN38122.1"/>
    </source>
</evidence>
<sequence length="160" mass="18641">MSEVCEFCGALYWKNEVNSGKKYTKCCRDGKVRLSNLTEAPDLFKELLRRNAQETKNYRQHIREYNAALAFASMGLKSRHLLEQAHISSIYMVRFIIWFLLSIQMKETILAMDIVDSSEASNRRMENNQACIHSVMEKLNALLRSINPFAESYLQMHQLI</sequence>
<protein>
    <recommendedName>
        <fullName evidence="3">Helitron helicase-like domain-containing protein</fullName>
    </recommendedName>
</protein>
<evidence type="ECO:0000313" key="2">
    <source>
        <dbReference type="Proteomes" id="UP000499080"/>
    </source>
</evidence>
<keyword evidence="2" id="KW-1185">Reference proteome</keyword>
<reference evidence="1 2" key="1">
    <citation type="journal article" date="2019" name="Sci. Rep.">
        <title>Orb-weaving spider Araneus ventricosus genome elucidates the spidroin gene catalogue.</title>
        <authorList>
            <person name="Kono N."/>
            <person name="Nakamura H."/>
            <person name="Ohtoshi R."/>
            <person name="Moran D.A.P."/>
            <person name="Shinohara A."/>
            <person name="Yoshida Y."/>
            <person name="Fujiwara M."/>
            <person name="Mori M."/>
            <person name="Tomita M."/>
            <person name="Arakawa K."/>
        </authorList>
    </citation>
    <scope>NUCLEOTIDE SEQUENCE [LARGE SCALE GENOMIC DNA]</scope>
</reference>
<name>A0A4Y2NGU2_ARAVE</name>